<keyword evidence="3" id="KW-1185">Reference proteome</keyword>
<proteinExistence type="predicted"/>
<dbReference type="HOGENOM" id="CLU_2757278_0_0_1"/>
<evidence type="ECO:0000313" key="3">
    <source>
        <dbReference type="Proteomes" id="UP000054549"/>
    </source>
</evidence>
<gene>
    <name evidence="2" type="ORF">M378DRAFT_167292</name>
</gene>
<sequence length="70" mass="7776">MSYECVHCSRLFNTDRGVLAHCRAKGHGCYQCDLCDDGDIFKNNDELAEVSKALSSAHLLLLPVKVTSLY</sequence>
<organism evidence="2 3">
    <name type="scientific">Amanita muscaria (strain Koide BX008)</name>
    <dbReference type="NCBI Taxonomy" id="946122"/>
    <lineage>
        <taxon>Eukaryota</taxon>
        <taxon>Fungi</taxon>
        <taxon>Dikarya</taxon>
        <taxon>Basidiomycota</taxon>
        <taxon>Agaricomycotina</taxon>
        <taxon>Agaricomycetes</taxon>
        <taxon>Agaricomycetidae</taxon>
        <taxon>Agaricales</taxon>
        <taxon>Pluteineae</taxon>
        <taxon>Amanitaceae</taxon>
        <taxon>Amanita</taxon>
    </lineage>
</organism>
<dbReference type="EMBL" id="KN818288">
    <property type="protein sequence ID" value="KIL61126.1"/>
    <property type="molecule type" value="Genomic_DNA"/>
</dbReference>
<dbReference type="OrthoDB" id="6105938at2759"/>
<reference evidence="2 3" key="1">
    <citation type="submission" date="2014-04" db="EMBL/GenBank/DDBJ databases">
        <title>Evolutionary Origins and Diversification of the Mycorrhizal Mutualists.</title>
        <authorList>
            <consortium name="DOE Joint Genome Institute"/>
            <consortium name="Mycorrhizal Genomics Consortium"/>
            <person name="Kohler A."/>
            <person name="Kuo A."/>
            <person name="Nagy L.G."/>
            <person name="Floudas D."/>
            <person name="Copeland A."/>
            <person name="Barry K.W."/>
            <person name="Cichocki N."/>
            <person name="Veneault-Fourrey C."/>
            <person name="LaButti K."/>
            <person name="Lindquist E.A."/>
            <person name="Lipzen A."/>
            <person name="Lundell T."/>
            <person name="Morin E."/>
            <person name="Murat C."/>
            <person name="Riley R."/>
            <person name="Ohm R."/>
            <person name="Sun H."/>
            <person name="Tunlid A."/>
            <person name="Henrissat B."/>
            <person name="Grigoriev I.V."/>
            <person name="Hibbett D.S."/>
            <person name="Martin F."/>
        </authorList>
    </citation>
    <scope>NUCLEOTIDE SEQUENCE [LARGE SCALE GENOMIC DNA]</scope>
    <source>
        <strain evidence="2 3">Koide BX008</strain>
    </source>
</reference>
<evidence type="ECO:0000313" key="2">
    <source>
        <dbReference type="EMBL" id="KIL61126.1"/>
    </source>
</evidence>
<protein>
    <recommendedName>
        <fullName evidence="1">C2H2-type domain-containing protein</fullName>
    </recommendedName>
</protein>
<dbReference type="PROSITE" id="PS00028">
    <property type="entry name" value="ZINC_FINGER_C2H2_1"/>
    <property type="match status" value="1"/>
</dbReference>
<dbReference type="InterPro" id="IPR013087">
    <property type="entry name" value="Znf_C2H2_type"/>
</dbReference>
<dbReference type="AlphaFoldDB" id="A0A0C2WWD8"/>
<dbReference type="InParanoid" id="A0A0C2WWD8"/>
<feature type="domain" description="C2H2-type" evidence="1">
    <location>
        <begin position="5"/>
        <end position="27"/>
    </location>
</feature>
<dbReference type="Proteomes" id="UP000054549">
    <property type="component" value="Unassembled WGS sequence"/>
</dbReference>
<name>A0A0C2WWD8_AMAMK</name>
<accession>A0A0C2WWD8</accession>
<evidence type="ECO:0000259" key="1">
    <source>
        <dbReference type="PROSITE" id="PS00028"/>
    </source>
</evidence>